<dbReference type="InterPro" id="IPR045864">
    <property type="entry name" value="aa-tRNA-synth_II/BPL/LPL"/>
</dbReference>
<dbReference type="EMBL" id="UINC01120964">
    <property type="protein sequence ID" value="SVC95784.1"/>
    <property type="molecule type" value="Genomic_DNA"/>
</dbReference>
<keyword evidence="3" id="KW-0808">Transferase</keyword>
<dbReference type="EC" id="2.3.1.181" evidence="2"/>
<reference evidence="6" key="1">
    <citation type="submission" date="2018-05" db="EMBL/GenBank/DDBJ databases">
        <authorList>
            <person name="Lanie J.A."/>
            <person name="Ng W.-L."/>
            <person name="Kazmierczak K.M."/>
            <person name="Andrzejewski T.M."/>
            <person name="Davidsen T.M."/>
            <person name="Wayne K.J."/>
            <person name="Tettelin H."/>
            <person name="Glass J.I."/>
            <person name="Rusch D."/>
            <person name="Podicherti R."/>
            <person name="Tsui H.-C.T."/>
            <person name="Winkler M.E."/>
        </authorList>
    </citation>
    <scope>NUCLEOTIDE SEQUENCE</scope>
</reference>
<dbReference type="GO" id="GO:0033819">
    <property type="term" value="F:lipoyl(octanoyl) transferase activity"/>
    <property type="evidence" value="ECO:0007669"/>
    <property type="project" value="UniProtKB-EC"/>
</dbReference>
<comment type="pathway">
    <text evidence="1">Protein modification; protein lipoylation via endogenous pathway; protein N(6)-(lipoyl)lysine from octanoyl-[acyl-carrier-protein]: step 1/2.</text>
</comment>
<sequence length="216" mass="24999">MKSNIDIKTSNQNIEYFDALNFMEKKVDKILDNKENEMLWFLNHHHVYTCGTSANRNEILSKTDIPILQTNRGGKTTYHGPGQRVVYFMINLNKRKKDIRKFVNIIENSVISLLKEFGIEATTFPERVGIWVIKSQGNKLSKEKKIGAIGLRIRKWVTYHGLSFNINPDLKFYENINACGLKNYTSTSLKDLCINLTNKEFDKIINKNFKSGISQM</sequence>
<evidence type="ECO:0000313" key="6">
    <source>
        <dbReference type="EMBL" id="SVC95784.1"/>
    </source>
</evidence>
<dbReference type="InterPro" id="IPR004143">
    <property type="entry name" value="BPL_LPL_catalytic"/>
</dbReference>
<dbReference type="PROSITE" id="PS51733">
    <property type="entry name" value="BPL_LPL_CATALYTIC"/>
    <property type="match status" value="1"/>
</dbReference>
<dbReference type="NCBIfam" id="TIGR00214">
    <property type="entry name" value="lipB"/>
    <property type="match status" value="1"/>
</dbReference>
<evidence type="ECO:0000256" key="3">
    <source>
        <dbReference type="ARBA" id="ARBA00022679"/>
    </source>
</evidence>
<evidence type="ECO:0000259" key="5">
    <source>
        <dbReference type="PROSITE" id="PS51733"/>
    </source>
</evidence>
<proteinExistence type="inferred from homology"/>
<dbReference type="SUPFAM" id="SSF55681">
    <property type="entry name" value="Class II aaRS and biotin synthetases"/>
    <property type="match status" value="1"/>
</dbReference>
<organism evidence="6">
    <name type="scientific">marine metagenome</name>
    <dbReference type="NCBI Taxonomy" id="408172"/>
    <lineage>
        <taxon>unclassified sequences</taxon>
        <taxon>metagenomes</taxon>
        <taxon>ecological metagenomes</taxon>
    </lineage>
</organism>
<dbReference type="PROSITE" id="PS01313">
    <property type="entry name" value="LIPB"/>
    <property type="match status" value="1"/>
</dbReference>
<gene>
    <name evidence="6" type="ORF">METZ01_LOCUS348638</name>
</gene>
<dbReference type="GO" id="GO:0009249">
    <property type="term" value="P:protein lipoylation"/>
    <property type="evidence" value="ECO:0007669"/>
    <property type="project" value="InterPro"/>
</dbReference>
<dbReference type="InterPro" id="IPR020605">
    <property type="entry name" value="Octanoyltransferase_CS"/>
</dbReference>
<dbReference type="Pfam" id="PF21948">
    <property type="entry name" value="LplA-B_cat"/>
    <property type="match status" value="1"/>
</dbReference>
<keyword evidence="4" id="KW-0012">Acyltransferase</keyword>
<dbReference type="HAMAP" id="MF_00013">
    <property type="entry name" value="LipB"/>
    <property type="match status" value="1"/>
</dbReference>
<dbReference type="Gene3D" id="3.30.930.10">
    <property type="entry name" value="Bira Bifunctional Protein, Domain 2"/>
    <property type="match status" value="1"/>
</dbReference>
<accession>A0A382RDK0</accession>
<dbReference type="NCBIfam" id="NF010921">
    <property type="entry name" value="PRK14341.1"/>
    <property type="match status" value="1"/>
</dbReference>
<dbReference type="CDD" id="cd16444">
    <property type="entry name" value="LipB"/>
    <property type="match status" value="1"/>
</dbReference>
<dbReference type="PANTHER" id="PTHR10993:SF7">
    <property type="entry name" value="LIPOYLTRANSFERASE 2, MITOCHONDRIAL-RELATED"/>
    <property type="match status" value="1"/>
</dbReference>
<feature type="domain" description="BPL/LPL catalytic" evidence="5">
    <location>
        <begin position="33"/>
        <end position="216"/>
    </location>
</feature>
<dbReference type="PANTHER" id="PTHR10993">
    <property type="entry name" value="OCTANOYLTRANSFERASE"/>
    <property type="match status" value="1"/>
</dbReference>
<dbReference type="InterPro" id="IPR000544">
    <property type="entry name" value="Octanoyltransferase"/>
</dbReference>
<name>A0A382RDK0_9ZZZZ</name>
<protein>
    <recommendedName>
        <fullName evidence="2">lipoyl(octanoyl) transferase</fullName>
        <ecNumber evidence="2">2.3.1.181</ecNumber>
    </recommendedName>
</protein>
<dbReference type="PIRSF" id="PIRSF016262">
    <property type="entry name" value="LPLase"/>
    <property type="match status" value="1"/>
</dbReference>
<dbReference type="AlphaFoldDB" id="A0A382RDK0"/>
<dbReference type="UniPathway" id="UPA00538">
    <property type="reaction ID" value="UER00592"/>
</dbReference>
<evidence type="ECO:0000256" key="4">
    <source>
        <dbReference type="ARBA" id="ARBA00023315"/>
    </source>
</evidence>
<evidence type="ECO:0000256" key="1">
    <source>
        <dbReference type="ARBA" id="ARBA00004821"/>
    </source>
</evidence>
<evidence type="ECO:0000256" key="2">
    <source>
        <dbReference type="ARBA" id="ARBA00012334"/>
    </source>
</evidence>